<evidence type="ECO:0000313" key="1">
    <source>
        <dbReference type="EMBL" id="MCI55940.1"/>
    </source>
</evidence>
<dbReference type="EMBL" id="LXQA010504113">
    <property type="protein sequence ID" value="MCI55940.1"/>
    <property type="molecule type" value="Genomic_DNA"/>
</dbReference>
<dbReference type="Proteomes" id="UP000265520">
    <property type="component" value="Unassembled WGS sequence"/>
</dbReference>
<reference evidence="1 2" key="1">
    <citation type="journal article" date="2018" name="Front. Plant Sci.">
        <title>Red Clover (Trifolium pratense) and Zigzag Clover (T. medium) - A Picture of Genomic Similarities and Differences.</title>
        <authorList>
            <person name="Dluhosova J."/>
            <person name="Istvanek J."/>
            <person name="Nedelnik J."/>
            <person name="Repkova J."/>
        </authorList>
    </citation>
    <scope>NUCLEOTIDE SEQUENCE [LARGE SCALE GENOMIC DNA]</scope>
    <source>
        <strain evidence="2">cv. 10/8</strain>
        <tissue evidence="1">Leaf</tissue>
    </source>
</reference>
<keyword evidence="2" id="KW-1185">Reference proteome</keyword>
<accession>A0A392T715</accession>
<organism evidence="1 2">
    <name type="scientific">Trifolium medium</name>
    <dbReference type="NCBI Taxonomy" id="97028"/>
    <lineage>
        <taxon>Eukaryota</taxon>
        <taxon>Viridiplantae</taxon>
        <taxon>Streptophyta</taxon>
        <taxon>Embryophyta</taxon>
        <taxon>Tracheophyta</taxon>
        <taxon>Spermatophyta</taxon>
        <taxon>Magnoliopsida</taxon>
        <taxon>eudicotyledons</taxon>
        <taxon>Gunneridae</taxon>
        <taxon>Pentapetalae</taxon>
        <taxon>rosids</taxon>
        <taxon>fabids</taxon>
        <taxon>Fabales</taxon>
        <taxon>Fabaceae</taxon>
        <taxon>Papilionoideae</taxon>
        <taxon>50 kb inversion clade</taxon>
        <taxon>NPAAA clade</taxon>
        <taxon>Hologalegina</taxon>
        <taxon>IRL clade</taxon>
        <taxon>Trifolieae</taxon>
        <taxon>Trifolium</taxon>
    </lineage>
</organism>
<evidence type="ECO:0000313" key="2">
    <source>
        <dbReference type="Proteomes" id="UP000265520"/>
    </source>
</evidence>
<name>A0A392T715_9FABA</name>
<proteinExistence type="predicted"/>
<comment type="caution">
    <text evidence="1">The sequence shown here is derived from an EMBL/GenBank/DDBJ whole genome shotgun (WGS) entry which is preliminary data.</text>
</comment>
<sequence>MISDDDGEKGLTEV</sequence>
<protein>
    <submittedName>
        <fullName evidence="1">Uncharacterized protein</fullName>
    </submittedName>
</protein>
<feature type="non-terminal residue" evidence="1">
    <location>
        <position position="14"/>
    </location>
</feature>